<dbReference type="EMBL" id="JAZGJQ010000002">
    <property type="protein sequence ID" value="MEE6146917.1"/>
    <property type="molecule type" value="Genomic_DNA"/>
</dbReference>
<evidence type="ECO:0008006" key="3">
    <source>
        <dbReference type="Google" id="ProtNLM"/>
    </source>
</evidence>
<comment type="caution">
    <text evidence="1">The sequence shown here is derived from an EMBL/GenBank/DDBJ whole genome shotgun (WGS) entry which is preliminary data.</text>
</comment>
<dbReference type="Gene3D" id="3.90.1720.10">
    <property type="entry name" value="endopeptidase domain like (from Nostoc punctiforme)"/>
    <property type="match status" value="1"/>
</dbReference>
<sequence length="175" mass="18706">MGSQEREVALRVLEALVRQGLVARDGTVSGRDLLAEAAAPGAEGLMAASRAQRGIVERACAVPSPGTNQCAGWVCRVFETAGLRPRRCYARTIYQQFCTYSGEDPLRVAMVVASPGNPYGSGAWDLGHVGLYVGDRVVMDCVGDKVRRVPLSAWLLAYGLDAEPRWGWLGGIALA</sequence>
<name>A0ABU7R8I5_9ACTN</name>
<reference evidence="1 2" key="1">
    <citation type="submission" date="2024-01" db="EMBL/GenBank/DDBJ databases">
        <title>Description of Olsenella sp. nov., isolated from pig feces.</title>
        <authorList>
            <person name="Chang Y.-H."/>
        </authorList>
    </citation>
    <scope>NUCLEOTIDE SEQUENCE [LARGE SCALE GENOMIC DNA]</scope>
    <source>
        <strain evidence="1 2">YH-ols2223</strain>
    </source>
</reference>
<evidence type="ECO:0000313" key="2">
    <source>
        <dbReference type="Proteomes" id="UP001332931"/>
    </source>
</evidence>
<dbReference type="Proteomes" id="UP001332931">
    <property type="component" value="Unassembled WGS sequence"/>
</dbReference>
<accession>A0ABU7R8I5</accession>
<evidence type="ECO:0000313" key="1">
    <source>
        <dbReference type="EMBL" id="MEE6146917.1"/>
    </source>
</evidence>
<dbReference type="RefSeq" id="WP_330957683.1">
    <property type="nucleotide sequence ID" value="NZ_JAZGJQ010000002.1"/>
</dbReference>
<proteinExistence type="predicted"/>
<gene>
    <name evidence="1" type="ORF">VXJ25_02735</name>
</gene>
<keyword evidence="2" id="KW-1185">Reference proteome</keyword>
<protein>
    <recommendedName>
        <fullName evidence="3">NlpC/P60 domain-containing protein</fullName>
    </recommendedName>
</protein>
<organism evidence="1 2">
    <name type="scientific">Olsenella absiana</name>
    <dbReference type="NCBI Taxonomy" id="3115222"/>
    <lineage>
        <taxon>Bacteria</taxon>
        <taxon>Bacillati</taxon>
        <taxon>Actinomycetota</taxon>
        <taxon>Coriobacteriia</taxon>
        <taxon>Coriobacteriales</taxon>
        <taxon>Atopobiaceae</taxon>
        <taxon>Olsenella</taxon>
    </lineage>
</organism>